<dbReference type="PANTHER" id="PTHR11655:SF14">
    <property type="entry name" value="LARGE RIBOSOMAL SUBUNIT PROTEIN UL6M"/>
    <property type="match status" value="1"/>
</dbReference>
<evidence type="ECO:0000256" key="3">
    <source>
        <dbReference type="ARBA" id="ARBA00022884"/>
    </source>
</evidence>
<dbReference type="HAMAP" id="MF_01365_B">
    <property type="entry name" value="Ribosomal_uL6_B"/>
    <property type="match status" value="1"/>
</dbReference>
<evidence type="ECO:0000256" key="4">
    <source>
        <dbReference type="ARBA" id="ARBA00022980"/>
    </source>
</evidence>
<dbReference type="Pfam" id="PF00347">
    <property type="entry name" value="Ribosomal_L6"/>
    <property type="match status" value="2"/>
</dbReference>
<dbReference type="PANTHER" id="PTHR11655">
    <property type="entry name" value="60S/50S RIBOSOMAL PROTEIN L6/L9"/>
    <property type="match status" value="1"/>
</dbReference>
<evidence type="ECO:0000259" key="6">
    <source>
        <dbReference type="Pfam" id="PF00347"/>
    </source>
</evidence>
<dbReference type="NCBIfam" id="TIGR03654">
    <property type="entry name" value="L6_bact"/>
    <property type="match status" value="1"/>
</dbReference>
<reference evidence="7" key="1">
    <citation type="journal article" date="2014" name="Front. Microbiol.">
        <title>High frequency of phylogenetically diverse reductive dehalogenase-homologous genes in deep subseafloor sedimentary metagenomes.</title>
        <authorList>
            <person name="Kawai M."/>
            <person name="Futagami T."/>
            <person name="Toyoda A."/>
            <person name="Takaki Y."/>
            <person name="Nishi S."/>
            <person name="Hori S."/>
            <person name="Arai W."/>
            <person name="Tsubouchi T."/>
            <person name="Morono Y."/>
            <person name="Uchiyama I."/>
            <person name="Ito T."/>
            <person name="Fujiyama A."/>
            <person name="Inagaki F."/>
            <person name="Takami H."/>
        </authorList>
    </citation>
    <scope>NUCLEOTIDE SEQUENCE</scope>
    <source>
        <strain evidence="7">Expedition CK06-06</strain>
    </source>
</reference>
<feature type="domain" description="Large ribosomal subunit protein uL6 alpha-beta" evidence="6">
    <location>
        <begin position="13"/>
        <end position="81"/>
    </location>
</feature>
<dbReference type="FunFam" id="3.90.930.12:FF:000002">
    <property type="entry name" value="50S ribosomal protein L6"/>
    <property type="match status" value="1"/>
</dbReference>
<dbReference type="InterPro" id="IPR002358">
    <property type="entry name" value="Ribosomal_uL6_CS"/>
</dbReference>
<gene>
    <name evidence="7" type="ORF">S01H4_49943</name>
</gene>
<keyword evidence="2" id="KW-0699">rRNA-binding</keyword>
<protein>
    <recommendedName>
        <fullName evidence="6">Large ribosomal subunit protein uL6 alpha-beta domain-containing protein</fullName>
    </recommendedName>
</protein>
<comment type="caution">
    <text evidence="7">The sequence shown here is derived from an EMBL/GenBank/DDBJ whole genome shotgun (WGS) entry which is preliminary data.</text>
</comment>
<accession>X1D0W4</accession>
<name>X1D0W4_9ZZZZ</name>
<sequence length="181" mass="20046">MSRVGKKPIPILEGVKVEIIKSKIKVKGPKGELEREMPSAVKVVIKDGQILVQRLNEDKRSKSLHGTLRSLIFNMVKGVSEEFEKVLEVVGMGYKATLENGVLTLRVGYSHLVRYTGPEDVGIEVPNPNTIRVFGCDKQKVGEVAAEIRAVKKPEPYKGKGIRYKGEVIRRKVGKAALVTK</sequence>
<keyword evidence="4" id="KW-0689">Ribosomal protein</keyword>
<dbReference type="InterPro" id="IPR000702">
    <property type="entry name" value="Ribosomal_uL6-like"/>
</dbReference>
<dbReference type="GO" id="GO:0002181">
    <property type="term" value="P:cytoplasmic translation"/>
    <property type="evidence" value="ECO:0007669"/>
    <property type="project" value="TreeGrafter"/>
</dbReference>
<dbReference type="InterPro" id="IPR019906">
    <property type="entry name" value="Ribosomal_uL6_bac-type"/>
</dbReference>
<dbReference type="PIRSF" id="PIRSF002162">
    <property type="entry name" value="Ribosomal_L6"/>
    <property type="match status" value="1"/>
</dbReference>
<dbReference type="InterPro" id="IPR020040">
    <property type="entry name" value="Ribosomal_uL6_a/b-dom"/>
</dbReference>
<dbReference type="GO" id="GO:0022625">
    <property type="term" value="C:cytosolic large ribosomal subunit"/>
    <property type="evidence" value="ECO:0007669"/>
    <property type="project" value="TreeGrafter"/>
</dbReference>
<dbReference type="PRINTS" id="PR00059">
    <property type="entry name" value="RIBOSOMALL6"/>
</dbReference>
<proteinExistence type="inferred from homology"/>
<keyword evidence="3" id="KW-0694">RNA-binding</keyword>
<dbReference type="EMBL" id="BART01028303">
    <property type="protein sequence ID" value="GAG90106.1"/>
    <property type="molecule type" value="Genomic_DNA"/>
</dbReference>
<organism evidence="7">
    <name type="scientific">marine sediment metagenome</name>
    <dbReference type="NCBI Taxonomy" id="412755"/>
    <lineage>
        <taxon>unclassified sequences</taxon>
        <taxon>metagenomes</taxon>
        <taxon>ecological metagenomes</taxon>
    </lineage>
</organism>
<dbReference type="AlphaFoldDB" id="X1D0W4"/>
<evidence type="ECO:0000256" key="2">
    <source>
        <dbReference type="ARBA" id="ARBA00022730"/>
    </source>
</evidence>
<dbReference type="Gene3D" id="3.90.930.12">
    <property type="entry name" value="Ribosomal protein L6, alpha-beta domain"/>
    <property type="match status" value="2"/>
</dbReference>
<evidence type="ECO:0000256" key="5">
    <source>
        <dbReference type="ARBA" id="ARBA00023274"/>
    </source>
</evidence>
<dbReference type="FunFam" id="3.90.930.12:FF:000001">
    <property type="entry name" value="50S ribosomal protein L6"/>
    <property type="match status" value="1"/>
</dbReference>
<evidence type="ECO:0000256" key="1">
    <source>
        <dbReference type="ARBA" id="ARBA00009356"/>
    </source>
</evidence>
<dbReference type="SUPFAM" id="SSF56053">
    <property type="entry name" value="Ribosomal protein L6"/>
    <property type="match status" value="2"/>
</dbReference>
<feature type="domain" description="Large ribosomal subunit protein uL6 alpha-beta" evidence="6">
    <location>
        <begin position="90"/>
        <end position="164"/>
    </location>
</feature>
<dbReference type="PROSITE" id="PS00525">
    <property type="entry name" value="RIBOSOMAL_L6_1"/>
    <property type="match status" value="1"/>
</dbReference>
<comment type="similarity">
    <text evidence="1">Belongs to the universal ribosomal protein uL6 family.</text>
</comment>
<keyword evidence="5" id="KW-0687">Ribonucleoprotein</keyword>
<dbReference type="GO" id="GO:0003735">
    <property type="term" value="F:structural constituent of ribosome"/>
    <property type="evidence" value="ECO:0007669"/>
    <property type="project" value="InterPro"/>
</dbReference>
<dbReference type="GO" id="GO:0019843">
    <property type="term" value="F:rRNA binding"/>
    <property type="evidence" value="ECO:0007669"/>
    <property type="project" value="UniProtKB-KW"/>
</dbReference>
<evidence type="ECO:0000313" key="7">
    <source>
        <dbReference type="EMBL" id="GAG90106.1"/>
    </source>
</evidence>
<dbReference type="InterPro" id="IPR036789">
    <property type="entry name" value="Ribosomal_uL6-like_a/b-dom_sf"/>
</dbReference>